<protein>
    <submittedName>
        <fullName evidence="1">Uncharacterized protein</fullName>
    </submittedName>
</protein>
<evidence type="ECO:0000313" key="2">
    <source>
        <dbReference type="Proteomes" id="UP001341840"/>
    </source>
</evidence>
<sequence length="97" mass="10898">MKLEKRCSGVIVRMRPEALGQGEHGNSIADMYTEEIGCISAPFESLDKVSILNPYLLDRCTEHNSCSYRSLLIYATLPSLSSWVKLPSCLMWEVEGK</sequence>
<proteinExistence type="predicted"/>
<gene>
    <name evidence="1" type="ORF">PIB30_052531</name>
</gene>
<organism evidence="1 2">
    <name type="scientific">Stylosanthes scabra</name>
    <dbReference type="NCBI Taxonomy" id="79078"/>
    <lineage>
        <taxon>Eukaryota</taxon>
        <taxon>Viridiplantae</taxon>
        <taxon>Streptophyta</taxon>
        <taxon>Embryophyta</taxon>
        <taxon>Tracheophyta</taxon>
        <taxon>Spermatophyta</taxon>
        <taxon>Magnoliopsida</taxon>
        <taxon>eudicotyledons</taxon>
        <taxon>Gunneridae</taxon>
        <taxon>Pentapetalae</taxon>
        <taxon>rosids</taxon>
        <taxon>fabids</taxon>
        <taxon>Fabales</taxon>
        <taxon>Fabaceae</taxon>
        <taxon>Papilionoideae</taxon>
        <taxon>50 kb inversion clade</taxon>
        <taxon>dalbergioids sensu lato</taxon>
        <taxon>Dalbergieae</taxon>
        <taxon>Pterocarpus clade</taxon>
        <taxon>Stylosanthes</taxon>
    </lineage>
</organism>
<name>A0ABU6ZGY0_9FABA</name>
<reference evidence="1 2" key="1">
    <citation type="journal article" date="2023" name="Plants (Basel)">
        <title>Bridging the Gap: Combining Genomics and Transcriptomics Approaches to Understand Stylosanthes scabra, an Orphan Legume from the Brazilian Caatinga.</title>
        <authorList>
            <person name="Ferreira-Neto J.R.C."/>
            <person name="da Silva M.D."/>
            <person name="Binneck E."/>
            <person name="de Melo N.F."/>
            <person name="da Silva R.H."/>
            <person name="de Melo A.L.T.M."/>
            <person name="Pandolfi V."/>
            <person name="Bustamante F.O."/>
            <person name="Brasileiro-Vidal A.C."/>
            <person name="Benko-Iseppon A.M."/>
        </authorList>
    </citation>
    <scope>NUCLEOTIDE SEQUENCE [LARGE SCALE GENOMIC DNA]</scope>
    <source>
        <tissue evidence="1">Leaves</tissue>
    </source>
</reference>
<keyword evidence="2" id="KW-1185">Reference proteome</keyword>
<comment type="caution">
    <text evidence="1">The sequence shown here is derived from an EMBL/GenBank/DDBJ whole genome shotgun (WGS) entry which is preliminary data.</text>
</comment>
<evidence type="ECO:0000313" key="1">
    <source>
        <dbReference type="EMBL" id="MED6221234.1"/>
    </source>
</evidence>
<accession>A0ABU6ZGY0</accession>
<dbReference type="EMBL" id="JASCZI010272242">
    <property type="protein sequence ID" value="MED6221234.1"/>
    <property type="molecule type" value="Genomic_DNA"/>
</dbReference>
<dbReference type="Proteomes" id="UP001341840">
    <property type="component" value="Unassembled WGS sequence"/>
</dbReference>